<accession>A0A4Y7J2L7</accession>
<feature type="non-terminal residue" evidence="2">
    <location>
        <position position="1"/>
    </location>
</feature>
<keyword evidence="1" id="KW-0472">Membrane</keyword>
<keyword evidence="3" id="KW-1185">Reference proteome</keyword>
<dbReference type="Gramene" id="RZC54292">
    <property type="protein sequence ID" value="RZC54292"/>
    <property type="gene ID" value="C5167_013143"/>
</dbReference>
<dbReference type="Proteomes" id="UP000316621">
    <property type="component" value="Chromosome 3"/>
</dbReference>
<proteinExistence type="predicted"/>
<gene>
    <name evidence="2" type="ORF">C5167_013143</name>
</gene>
<keyword evidence="1" id="KW-0812">Transmembrane</keyword>
<evidence type="ECO:0000256" key="1">
    <source>
        <dbReference type="SAM" id="Phobius"/>
    </source>
</evidence>
<sequence>YRFAASSSISLQVPSSLLSQHFSASEEKFLTSPDPSDFLQKLTDLHEHYTMNQEEKPFPSSLQIYLYHYVRYKTIFFNLNSKPFFLTISFFIFFVCVVLIVLLIGTKVTL</sequence>
<reference evidence="2 3" key="1">
    <citation type="journal article" date="2018" name="Science">
        <title>The opium poppy genome and morphinan production.</title>
        <authorList>
            <person name="Guo L."/>
            <person name="Winzer T."/>
            <person name="Yang X."/>
            <person name="Li Y."/>
            <person name="Ning Z."/>
            <person name="He Z."/>
            <person name="Teodor R."/>
            <person name="Lu Y."/>
            <person name="Bowser T.A."/>
            <person name="Graham I.A."/>
            <person name="Ye K."/>
        </authorList>
    </citation>
    <scope>NUCLEOTIDE SEQUENCE [LARGE SCALE GENOMIC DNA]</scope>
    <source>
        <strain evidence="3">cv. HN1</strain>
        <tissue evidence="2">Leaves</tissue>
    </source>
</reference>
<dbReference type="AlphaFoldDB" id="A0A4Y7J2L7"/>
<evidence type="ECO:0000313" key="2">
    <source>
        <dbReference type="EMBL" id="RZC54292.1"/>
    </source>
</evidence>
<name>A0A4Y7J2L7_PAPSO</name>
<evidence type="ECO:0000313" key="3">
    <source>
        <dbReference type="Proteomes" id="UP000316621"/>
    </source>
</evidence>
<dbReference type="EMBL" id="CM010717">
    <property type="protein sequence ID" value="RZC54292.1"/>
    <property type="molecule type" value="Genomic_DNA"/>
</dbReference>
<organism evidence="2 3">
    <name type="scientific">Papaver somniferum</name>
    <name type="common">Opium poppy</name>
    <dbReference type="NCBI Taxonomy" id="3469"/>
    <lineage>
        <taxon>Eukaryota</taxon>
        <taxon>Viridiplantae</taxon>
        <taxon>Streptophyta</taxon>
        <taxon>Embryophyta</taxon>
        <taxon>Tracheophyta</taxon>
        <taxon>Spermatophyta</taxon>
        <taxon>Magnoliopsida</taxon>
        <taxon>Ranunculales</taxon>
        <taxon>Papaveraceae</taxon>
        <taxon>Papaveroideae</taxon>
        <taxon>Papaver</taxon>
    </lineage>
</organism>
<protein>
    <submittedName>
        <fullName evidence="2">Uncharacterized protein</fullName>
    </submittedName>
</protein>
<feature type="transmembrane region" description="Helical" evidence="1">
    <location>
        <begin position="84"/>
        <end position="104"/>
    </location>
</feature>
<keyword evidence="1" id="KW-1133">Transmembrane helix</keyword>